<evidence type="ECO:0000313" key="2">
    <source>
        <dbReference type="EMBL" id="GAH72963.1"/>
    </source>
</evidence>
<name>X1JT51_9ZZZZ</name>
<dbReference type="GO" id="GO:0016787">
    <property type="term" value="F:hydrolase activity"/>
    <property type="evidence" value="ECO:0007669"/>
    <property type="project" value="InterPro"/>
</dbReference>
<dbReference type="AlphaFoldDB" id="X1JT51"/>
<dbReference type="Gene3D" id="3.20.20.140">
    <property type="entry name" value="Metal-dependent hydrolases"/>
    <property type="match status" value="1"/>
</dbReference>
<organism evidence="2">
    <name type="scientific">marine sediment metagenome</name>
    <dbReference type="NCBI Taxonomy" id="412755"/>
    <lineage>
        <taxon>unclassified sequences</taxon>
        <taxon>metagenomes</taxon>
        <taxon>ecological metagenomes</taxon>
    </lineage>
</organism>
<dbReference type="InterPro" id="IPR032466">
    <property type="entry name" value="Metal_Hydrolase"/>
</dbReference>
<dbReference type="Pfam" id="PF04909">
    <property type="entry name" value="Amidohydro_2"/>
    <property type="match status" value="1"/>
</dbReference>
<protein>
    <recommendedName>
        <fullName evidence="1">Amidohydrolase-related domain-containing protein</fullName>
    </recommendedName>
</protein>
<sequence>AATKAAKAHENVFLDLCGSPLLFGALESMVDSVGAEKILFGTDLPFIDPRPGLGRVAFSRLSDDDKRKILGLNAKRLFRIGD</sequence>
<dbReference type="EMBL" id="BARU01031284">
    <property type="protein sequence ID" value="GAH72963.1"/>
    <property type="molecule type" value="Genomic_DNA"/>
</dbReference>
<reference evidence="2" key="1">
    <citation type="journal article" date="2014" name="Front. Microbiol.">
        <title>High frequency of phylogenetically diverse reductive dehalogenase-homologous genes in deep subseafloor sedimentary metagenomes.</title>
        <authorList>
            <person name="Kawai M."/>
            <person name="Futagami T."/>
            <person name="Toyoda A."/>
            <person name="Takaki Y."/>
            <person name="Nishi S."/>
            <person name="Hori S."/>
            <person name="Arai W."/>
            <person name="Tsubouchi T."/>
            <person name="Morono Y."/>
            <person name="Uchiyama I."/>
            <person name="Ito T."/>
            <person name="Fujiyama A."/>
            <person name="Inagaki F."/>
            <person name="Takami H."/>
        </authorList>
    </citation>
    <scope>NUCLEOTIDE SEQUENCE</scope>
    <source>
        <strain evidence="2">Expedition CK06-06</strain>
    </source>
</reference>
<dbReference type="SUPFAM" id="SSF51556">
    <property type="entry name" value="Metallo-dependent hydrolases"/>
    <property type="match status" value="1"/>
</dbReference>
<gene>
    <name evidence="2" type="ORF">S03H2_49508</name>
</gene>
<feature type="domain" description="Amidohydrolase-related" evidence="1">
    <location>
        <begin position="2"/>
        <end position="80"/>
    </location>
</feature>
<proteinExistence type="predicted"/>
<accession>X1JT51</accession>
<evidence type="ECO:0000259" key="1">
    <source>
        <dbReference type="Pfam" id="PF04909"/>
    </source>
</evidence>
<feature type="non-terminal residue" evidence="2">
    <location>
        <position position="1"/>
    </location>
</feature>
<dbReference type="InterPro" id="IPR006680">
    <property type="entry name" value="Amidohydro-rel"/>
</dbReference>
<comment type="caution">
    <text evidence="2">The sequence shown here is derived from an EMBL/GenBank/DDBJ whole genome shotgun (WGS) entry which is preliminary data.</text>
</comment>